<dbReference type="KEGG" id="fcl:A4G17_03280"/>
<evidence type="ECO:0000256" key="2">
    <source>
        <dbReference type="ARBA" id="ARBA00007118"/>
    </source>
</evidence>
<dbReference type="GO" id="GO:0046256">
    <property type="term" value="P:2,4,6-trinitrotoluene catabolic process"/>
    <property type="evidence" value="ECO:0007669"/>
    <property type="project" value="TreeGrafter"/>
</dbReference>
<dbReference type="Proteomes" id="UP000276901">
    <property type="component" value="Unassembled WGS sequence"/>
</dbReference>
<evidence type="ECO:0000256" key="6">
    <source>
        <dbReference type="ARBA" id="ARBA00023002"/>
    </source>
</evidence>
<evidence type="ECO:0000256" key="4">
    <source>
        <dbReference type="ARBA" id="ARBA00022643"/>
    </source>
</evidence>
<evidence type="ECO:0000256" key="3">
    <source>
        <dbReference type="ARBA" id="ARBA00022630"/>
    </source>
</evidence>
<dbReference type="CDD" id="cd02149">
    <property type="entry name" value="NfsB-like"/>
    <property type="match status" value="1"/>
</dbReference>
<comment type="cofactor">
    <cofactor evidence="1">
        <name>FMN</name>
        <dbReference type="ChEBI" id="CHEBI:58210"/>
    </cofactor>
</comment>
<dbReference type="GO" id="GO:0005829">
    <property type="term" value="C:cytosol"/>
    <property type="evidence" value="ECO:0007669"/>
    <property type="project" value="TreeGrafter"/>
</dbReference>
<dbReference type="Pfam" id="PF00881">
    <property type="entry name" value="Nitroreductase"/>
    <property type="match status" value="1"/>
</dbReference>
<reference evidence="10 11" key="2">
    <citation type="submission" date="2018-11" db="EMBL/GenBank/DDBJ databases">
        <title>Genomic Encyclopedia of Type Strains, Phase IV (KMG-IV): sequencing the most valuable type-strain genomes for metagenomic binning, comparative biology and taxonomic classification.</title>
        <authorList>
            <person name="Goeker M."/>
        </authorList>
    </citation>
    <scope>NUCLEOTIDE SEQUENCE [LARGE SCALE GENOMIC DNA]</scope>
    <source>
        <strain evidence="10 11">DSM 25797</strain>
    </source>
</reference>
<dbReference type="InterPro" id="IPR050627">
    <property type="entry name" value="Nitroreductase/BluB"/>
</dbReference>
<dbReference type="Gene3D" id="3.40.109.10">
    <property type="entry name" value="NADH Oxidase"/>
    <property type="match status" value="1"/>
</dbReference>
<keyword evidence="5" id="KW-0521">NADP</keyword>
<dbReference type="GO" id="GO:0046857">
    <property type="term" value="F:oxidoreductase activity, acting on other nitrogenous compounds as donors, with NAD or NADP as acceptor"/>
    <property type="evidence" value="ECO:0007669"/>
    <property type="project" value="TreeGrafter"/>
</dbReference>
<gene>
    <name evidence="9" type="ORF">A4G17_03280</name>
    <name evidence="10" type="ORF">EDC49_1952</name>
</gene>
<reference evidence="9 12" key="1">
    <citation type="submission" date="2016-03" db="EMBL/GenBank/DDBJ databases">
        <authorList>
            <person name="Hansen M.J."/>
            <person name="Bojesen A.M."/>
            <person name="Planet P."/>
        </authorList>
    </citation>
    <scope>NUCLEOTIDE SEQUENCE [LARGE SCALE GENOMIC DNA]</scope>
    <source>
        <strain evidence="9 12">HPA 21</strain>
    </source>
</reference>
<evidence type="ECO:0000313" key="11">
    <source>
        <dbReference type="Proteomes" id="UP000276901"/>
    </source>
</evidence>
<evidence type="ECO:0000259" key="8">
    <source>
        <dbReference type="Pfam" id="PF00881"/>
    </source>
</evidence>
<evidence type="ECO:0000313" key="10">
    <source>
        <dbReference type="EMBL" id="RPE90951.1"/>
    </source>
</evidence>
<evidence type="ECO:0000313" key="12">
    <source>
        <dbReference type="Proteomes" id="UP000502287"/>
    </source>
</evidence>
<feature type="domain" description="Nitroreductase" evidence="8">
    <location>
        <begin position="15"/>
        <end position="179"/>
    </location>
</feature>
<proteinExistence type="inferred from homology"/>
<keyword evidence="4" id="KW-0288">FMN</keyword>
<dbReference type="EMBL" id="CP015029">
    <property type="protein sequence ID" value="QIM64532.1"/>
    <property type="molecule type" value="Genomic_DNA"/>
</dbReference>
<evidence type="ECO:0000256" key="7">
    <source>
        <dbReference type="ARBA" id="ARBA00023027"/>
    </source>
</evidence>
<evidence type="ECO:0000313" key="9">
    <source>
        <dbReference type="EMBL" id="QIM64532.1"/>
    </source>
</evidence>
<evidence type="ECO:0000256" key="1">
    <source>
        <dbReference type="ARBA" id="ARBA00001917"/>
    </source>
</evidence>
<name>A0AAE7C1Y4_9PAST</name>
<protein>
    <submittedName>
        <fullName evidence="9">NAD(P)H-dependent oxidoreductase</fullName>
    </submittedName>
    <submittedName>
        <fullName evidence="10">Nitroreductase</fullName>
    </submittedName>
</protein>
<dbReference type="PANTHER" id="PTHR23026:SF125">
    <property type="entry name" value="OXYGEN-INSENSITIVE NAD(P)H NITROREDUCTASE"/>
    <property type="match status" value="1"/>
</dbReference>
<keyword evidence="6" id="KW-0560">Oxidoreductase</keyword>
<dbReference type="InterPro" id="IPR033878">
    <property type="entry name" value="NfsB-like"/>
</dbReference>
<dbReference type="AlphaFoldDB" id="A0AAE7C1Y4"/>
<dbReference type="RefSeq" id="WP_123957534.1">
    <property type="nucleotide sequence ID" value="NZ_CP015029.1"/>
</dbReference>
<dbReference type="InterPro" id="IPR000415">
    <property type="entry name" value="Nitroreductase-like"/>
</dbReference>
<organism evidence="9 12">
    <name type="scientific">Frederiksenia canicola</name>
    <dbReference type="NCBI Taxonomy" id="123824"/>
    <lineage>
        <taxon>Bacteria</taxon>
        <taxon>Pseudomonadati</taxon>
        <taxon>Pseudomonadota</taxon>
        <taxon>Gammaproteobacteria</taxon>
        <taxon>Pasteurellales</taxon>
        <taxon>Pasteurellaceae</taxon>
        <taxon>Frederiksenia</taxon>
    </lineage>
</organism>
<keyword evidence="11" id="KW-1185">Reference proteome</keyword>
<keyword evidence="7" id="KW-0520">NAD</keyword>
<dbReference type="InterPro" id="IPR029479">
    <property type="entry name" value="Nitroreductase"/>
</dbReference>
<sequence>MHLITRENMIEIFHRRASTRNYDPARKIPADDFAAILEFARLSPSSVGSEPWQFLIIQNAELRQKLKPICWGMTTQVDDCSHLVVILAKKNARYDSEFLRESMIRRGVTEEQMPMVVEKYRKFQYEEANVGDNERTLFDWACKQTYIALSNMLTGAAAIGVDSCPIEGFDYRAVNQLLADEGLFDPNEWGVSVMATFGYRAKEIKPKARKTIEQIVKWVE</sequence>
<dbReference type="PANTHER" id="PTHR23026">
    <property type="entry name" value="NADPH NITROREDUCTASE"/>
    <property type="match status" value="1"/>
</dbReference>
<dbReference type="SUPFAM" id="SSF55469">
    <property type="entry name" value="FMN-dependent nitroreductase-like"/>
    <property type="match status" value="1"/>
</dbReference>
<dbReference type="Proteomes" id="UP000502287">
    <property type="component" value="Chromosome"/>
</dbReference>
<accession>A0AAE7C1Y4</accession>
<dbReference type="EMBL" id="RKQT01000006">
    <property type="protein sequence ID" value="RPE90951.1"/>
    <property type="molecule type" value="Genomic_DNA"/>
</dbReference>
<keyword evidence="3" id="KW-0285">Flavoprotein</keyword>
<evidence type="ECO:0000256" key="5">
    <source>
        <dbReference type="ARBA" id="ARBA00022857"/>
    </source>
</evidence>
<comment type="similarity">
    <text evidence="2">Belongs to the nitroreductase family.</text>
</comment>